<dbReference type="Gene3D" id="3.40.50.300">
    <property type="entry name" value="P-loop containing nucleotide triphosphate hydrolases"/>
    <property type="match status" value="1"/>
</dbReference>
<accession>A0ABU9ECR4</accession>
<evidence type="ECO:0000313" key="2">
    <source>
        <dbReference type="Proteomes" id="UP001484239"/>
    </source>
</evidence>
<evidence type="ECO:0000313" key="1">
    <source>
        <dbReference type="EMBL" id="MEK9502517.1"/>
    </source>
</evidence>
<protein>
    <submittedName>
        <fullName evidence="1">Uncharacterized protein</fullName>
    </submittedName>
</protein>
<keyword evidence="2" id="KW-1185">Reference proteome</keyword>
<gene>
    <name evidence="1" type="ORF">WI372_16105</name>
</gene>
<dbReference type="RefSeq" id="WP_405280582.1">
    <property type="nucleotide sequence ID" value="NZ_CP144380.1"/>
</dbReference>
<dbReference type="InterPro" id="IPR027417">
    <property type="entry name" value="P-loop_NTPase"/>
</dbReference>
<dbReference type="EMBL" id="JBBHLI010000012">
    <property type="protein sequence ID" value="MEK9502517.1"/>
    <property type="molecule type" value="Genomic_DNA"/>
</dbReference>
<dbReference type="Proteomes" id="UP001484239">
    <property type="component" value="Unassembled WGS sequence"/>
</dbReference>
<sequence>MSLQAVQVRRFVASRGTRPGRGASRVVAVGSGRGGTGTSLVAGLLAARATAAGHRTLLVDADPLVGSQHLLWGVGEGPGVAALRGGVIEPEELPVAVSSRLSIATLSVGGPDTTEAESRTLLRRIAVLFPSWDAVVVDAGSRRSSLRICRDLGVRTLLVVGQADPVGIATTHAFLKAAALDAPAIETPVLLNRTAAHEAERGTEVLREGVERFLDRPLRIAGSLPADTRLTAAMADGATLPGAFADSPLQGLADALLTQLLATVADR</sequence>
<organism evidence="1 2">
    <name type="scientific">Gaopeijia maritima</name>
    <dbReference type="NCBI Taxonomy" id="3119007"/>
    <lineage>
        <taxon>Bacteria</taxon>
        <taxon>Pseudomonadati</taxon>
        <taxon>Gemmatimonadota</taxon>
        <taxon>Longimicrobiia</taxon>
        <taxon>Gaopeijiales</taxon>
        <taxon>Gaopeijiaceae</taxon>
        <taxon>Gaopeijia</taxon>
    </lineage>
</organism>
<comment type="caution">
    <text evidence="1">The sequence shown here is derived from an EMBL/GenBank/DDBJ whole genome shotgun (WGS) entry which is preliminary data.</text>
</comment>
<name>A0ABU9ECR4_9BACT</name>
<dbReference type="SUPFAM" id="SSF52540">
    <property type="entry name" value="P-loop containing nucleoside triphosphate hydrolases"/>
    <property type="match status" value="1"/>
</dbReference>
<proteinExistence type="predicted"/>
<reference evidence="1 2" key="1">
    <citation type="submission" date="2024-02" db="EMBL/GenBank/DDBJ databases">
        <title>A novel Gemmatimonadota bacterium.</title>
        <authorList>
            <person name="Du Z.-J."/>
            <person name="Ye Y.-Q."/>
        </authorList>
    </citation>
    <scope>NUCLEOTIDE SEQUENCE [LARGE SCALE GENOMIC DNA]</scope>
    <source>
        <strain evidence="1 2">DH-20</strain>
    </source>
</reference>